<evidence type="ECO:0000313" key="4">
    <source>
        <dbReference type="Proteomes" id="UP000004995"/>
    </source>
</evidence>
<dbReference type="SUPFAM" id="SSF81383">
    <property type="entry name" value="F-box domain"/>
    <property type="match status" value="1"/>
</dbReference>
<dbReference type="PROSITE" id="PS50181">
    <property type="entry name" value="FBOX"/>
    <property type="match status" value="1"/>
</dbReference>
<dbReference type="InParanoid" id="K3YLU7"/>
<dbReference type="AlphaFoldDB" id="K3YLU7"/>
<reference evidence="4" key="1">
    <citation type="journal article" date="2012" name="Nat. Biotechnol.">
        <title>Reference genome sequence of the model plant Setaria.</title>
        <authorList>
            <person name="Bennetzen J.L."/>
            <person name="Schmutz J."/>
            <person name="Wang H."/>
            <person name="Percifield R."/>
            <person name="Hawkins J."/>
            <person name="Pontaroli A.C."/>
            <person name="Estep M."/>
            <person name="Feng L."/>
            <person name="Vaughn J.N."/>
            <person name="Grimwood J."/>
            <person name="Jenkins J."/>
            <person name="Barry K."/>
            <person name="Lindquist E."/>
            <person name="Hellsten U."/>
            <person name="Deshpande S."/>
            <person name="Wang X."/>
            <person name="Wu X."/>
            <person name="Mitros T."/>
            <person name="Triplett J."/>
            <person name="Yang X."/>
            <person name="Ye C.Y."/>
            <person name="Mauro-Herrera M."/>
            <person name="Wang L."/>
            <person name="Li P."/>
            <person name="Sharma M."/>
            <person name="Sharma R."/>
            <person name="Ronald P.C."/>
            <person name="Panaud O."/>
            <person name="Kellogg E.A."/>
            <person name="Brutnell T.P."/>
            <person name="Doust A.N."/>
            <person name="Tuskan G.A."/>
            <person name="Rokhsar D."/>
            <person name="Devos K.M."/>
        </authorList>
    </citation>
    <scope>NUCLEOTIDE SEQUENCE [LARGE SCALE GENOMIC DNA]</scope>
    <source>
        <strain evidence="4">cv. Yugu1</strain>
    </source>
</reference>
<dbReference type="SUPFAM" id="SSF52047">
    <property type="entry name" value="RNI-like"/>
    <property type="match status" value="1"/>
</dbReference>
<gene>
    <name evidence="3" type="primary">LOC101773841</name>
</gene>
<organism evidence="3 4">
    <name type="scientific">Setaria italica</name>
    <name type="common">Foxtail millet</name>
    <name type="synonym">Panicum italicum</name>
    <dbReference type="NCBI Taxonomy" id="4555"/>
    <lineage>
        <taxon>Eukaryota</taxon>
        <taxon>Viridiplantae</taxon>
        <taxon>Streptophyta</taxon>
        <taxon>Embryophyta</taxon>
        <taxon>Tracheophyta</taxon>
        <taxon>Spermatophyta</taxon>
        <taxon>Magnoliopsida</taxon>
        <taxon>Liliopsida</taxon>
        <taxon>Poales</taxon>
        <taxon>Poaceae</taxon>
        <taxon>PACMAD clade</taxon>
        <taxon>Panicoideae</taxon>
        <taxon>Panicodae</taxon>
        <taxon>Paniceae</taxon>
        <taxon>Cenchrinae</taxon>
        <taxon>Setaria</taxon>
    </lineage>
</organism>
<dbReference type="PANTHER" id="PTHR38926">
    <property type="entry name" value="F-BOX DOMAIN CONTAINING PROTEIN, EXPRESSED"/>
    <property type="match status" value="1"/>
</dbReference>
<reference evidence="3" key="2">
    <citation type="submission" date="2018-08" db="UniProtKB">
        <authorList>
            <consortium name="EnsemblPlants"/>
        </authorList>
    </citation>
    <scope>IDENTIFICATION</scope>
    <source>
        <strain evidence="3">Yugu1</strain>
    </source>
</reference>
<feature type="compositionally biased region" description="Basic residues" evidence="1">
    <location>
        <begin position="1"/>
        <end position="14"/>
    </location>
</feature>
<dbReference type="OMA" id="NIITCRA"/>
<evidence type="ECO:0000256" key="1">
    <source>
        <dbReference type="SAM" id="MobiDB-lite"/>
    </source>
</evidence>
<dbReference type="EMBL" id="AGNK02003667">
    <property type="status" value="NOT_ANNOTATED_CDS"/>
    <property type="molecule type" value="Genomic_DNA"/>
</dbReference>
<dbReference type="PANTHER" id="PTHR38926:SF74">
    <property type="entry name" value="OS08G0193600 PROTEIN"/>
    <property type="match status" value="1"/>
</dbReference>
<dbReference type="HOGENOM" id="CLU_044915_1_0_1"/>
<dbReference type="InterPro" id="IPR032675">
    <property type="entry name" value="LRR_dom_sf"/>
</dbReference>
<evidence type="ECO:0000313" key="3">
    <source>
        <dbReference type="EnsemblPlants" id="KQL01266"/>
    </source>
</evidence>
<dbReference type="Gene3D" id="1.20.1280.50">
    <property type="match status" value="1"/>
</dbReference>
<dbReference type="GO" id="GO:1905761">
    <property type="term" value="F:SCF ubiquitin ligase complex binding"/>
    <property type="evidence" value="ECO:0000318"/>
    <property type="project" value="GO_Central"/>
</dbReference>
<name>K3YLU7_SETIT</name>
<dbReference type="InterPro" id="IPR001810">
    <property type="entry name" value="F-box_dom"/>
</dbReference>
<protein>
    <recommendedName>
        <fullName evidence="2">F-box domain-containing protein</fullName>
    </recommendedName>
</protein>
<dbReference type="STRING" id="4555.K3YLU7"/>
<dbReference type="Pfam" id="PF12937">
    <property type="entry name" value="F-box-like"/>
    <property type="match status" value="1"/>
</dbReference>
<dbReference type="Gene3D" id="3.80.10.10">
    <property type="entry name" value="Ribonuclease Inhibitor"/>
    <property type="match status" value="1"/>
</dbReference>
<proteinExistence type="predicted"/>
<accession>K3YLU7</accession>
<dbReference type="InterPro" id="IPR036047">
    <property type="entry name" value="F-box-like_dom_sf"/>
</dbReference>
<keyword evidence="4" id="KW-1185">Reference proteome</keyword>
<evidence type="ECO:0000259" key="2">
    <source>
        <dbReference type="PROSITE" id="PS50181"/>
    </source>
</evidence>
<dbReference type="Gramene" id="KQL01266">
    <property type="protein sequence ID" value="KQL01266"/>
    <property type="gene ID" value="SETIT_015223mg"/>
</dbReference>
<dbReference type="Proteomes" id="UP000004995">
    <property type="component" value="Unassembled WGS sequence"/>
</dbReference>
<sequence>MPSSVRRRKRRRVGGHWNSSPSPPESRDWAALPSDVLWDVFRRLRIADILCGAGQVCVAWRRFSIDERSLWRCIDLAGWNKRRRTAMGRVALERSAGQCEAFSGHDAGQFLCRIAASAPSLRSLHVRPFRRFSIHRPSAHLISRVIVKLPLLEELVLSRLILPNPDALLVALLDYCSRLQVLDLGRCVTFSPTATEVRKRCRRRTIKHLTLPRSSVSFTEFPCSSCCYCNLSSGRA</sequence>
<feature type="domain" description="F-box" evidence="2">
    <location>
        <begin position="26"/>
        <end position="74"/>
    </location>
</feature>
<dbReference type="eggNOG" id="KOG1947">
    <property type="taxonomic scope" value="Eukaryota"/>
</dbReference>
<dbReference type="EnsemblPlants" id="KQL01266">
    <property type="protein sequence ID" value="KQL01266"/>
    <property type="gene ID" value="SETIT_015223mg"/>
</dbReference>
<feature type="region of interest" description="Disordered" evidence="1">
    <location>
        <begin position="1"/>
        <end position="25"/>
    </location>
</feature>